<name>A0A9P6L717_9AGAM</name>
<keyword evidence="2" id="KW-1185">Reference proteome</keyword>
<sequence length="163" mass="18609">MALGIAAPFDWRSELFSVHYSLAKLFCTESVFDDADAHIELAKSHTVDDAYDLGLVMEMQAWIWYRQRRAEDARCEALRGLEVYEKLGAERDMGKCRNLLRQIEKSIETQIFPEEKGSQYIGIVNCSLPTSGEDSPETPLEDADGYFIDERNAVRSLFPKHVL</sequence>
<proteinExistence type="predicted"/>
<comment type="caution">
    <text evidence="1">The sequence shown here is derived from an EMBL/GenBank/DDBJ whole genome shotgun (WGS) entry which is preliminary data.</text>
</comment>
<organism evidence="1 2">
    <name type="scientific">Thelephora terrestris</name>
    <dbReference type="NCBI Taxonomy" id="56493"/>
    <lineage>
        <taxon>Eukaryota</taxon>
        <taxon>Fungi</taxon>
        <taxon>Dikarya</taxon>
        <taxon>Basidiomycota</taxon>
        <taxon>Agaricomycotina</taxon>
        <taxon>Agaricomycetes</taxon>
        <taxon>Thelephorales</taxon>
        <taxon>Thelephoraceae</taxon>
        <taxon>Thelephora</taxon>
    </lineage>
</organism>
<evidence type="ECO:0000313" key="1">
    <source>
        <dbReference type="EMBL" id="KAF9785114.1"/>
    </source>
</evidence>
<dbReference type="OrthoDB" id="3313855at2759"/>
<gene>
    <name evidence="1" type="ORF">BJ322DRAFT_1108575</name>
</gene>
<evidence type="ECO:0000313" key="2">
    <source>
        <dbReference type="Proteomes" id="UP000736335"/>
    </source>
</evidence>
<accession>A0A9P6L717</accession>
<protein>
    <submittedName>
        <fullName evidence="1">Uncharacterized protein</fullName>
    </submittedName>
</protein>
<dbReference type="EMBL" id="WIUZ02000007">
    <property type="protein sequence ID" value="KAF9785114.1"/>
    <property type="molecule type" value="Genomic_DNA"/>
</dbReference>
<reference evidence="1" key="2">
    <citation type="submission" date="2020-11" db="EMBL/GenBank/DDBJ databases">
        <authorList>
            <consortium name="DOE Joint Genome Institute"/>
            <person name="Kuo A."/>
            <person name="Miyauchi S."/>
            <person name="Kiss E."/>
            <person name="Drula E."/>
            <person name="Kohler A."/>
            <person name="Sanchez-Garcia M."/>
            <person name="Andreopoulos B."/>
            <person name="Barry K.W."/>
            <person name="Bonito G."/>
            <person name="Buee M."/>
            <person name="Carver A."/>
            <person name="Chen C."/>
            <person name="Cichocki N."/>
            <person name="Clum A."/>
            <person name="Culley D."/>
            <person name="Crous P.W."/>
            <person name="Fauchery L."/>
            <person name="Girlanda M."/>
            <person name="Hayes R."/>
            <person name="Keri Z."/>
            <person name="Labutti K."/>
            <person name="Lipzen A."/>
            <person name="Lombard V."/>
            <person name="Magnuson J."/>
            <person name="Maillard F."/>
            <person name="Morin E."/>
            <person name="Murat C."/>
            <person name="Nolan M."/>
            <person name="Ohm R."/>
            <person name="Pangilinan J."/>
            <person name="Pereira M."/>
            <person name="Perotto S."/>
            <person name="Peter M."/>
            <person name="Riley R."/>
            <person name="Sitrit Y."/>
            <person name="Stielow B."/>
            <person name="Szollosi G."/>
            <person name="Zifcakova L."/>
            <person name="Stursova M."/>
            <person name="Spatafora J.W."/>
            <person name="Tedersoo L."/>
            <person name="Vaario L.-M."/>
            <person name="Yamada A."/>
            <person name="Yan M."/>
            <person name="Wang P."/>
            <person name="Xu J."/>
            <person name="Bruns T."/>
            <person name="Baldrian P."/>
            <person name="Vilgalys R."/>
            <person name="Henrissat B."/>
            <person name="Grigoriev I.V."/>
            <person name="Hibbett D."/>
            <person name="Nagy L.G."/>
            <person name="Martin F.M."/>
        </authorList>
    </citation>
    <scope>NUCLEOTIDE SEQUENCE</scope>
    <source>
        <strain evidence="1">UH-Tt-Lm1</strain>
    </source>
</reference>
<dbReference type="AlphaFoldDB" id="A0A9P6L717"/>
<reference evidence="1" key="1">
    <citation type="journal article" date="2020" name="Nat. Commun.">
        <title>Large-scale genome sequencing of mycorrhizal fungi provides insights into the early evolution of symbiotic traits.</title>
        <authorList>
            <person name="Miyauchi S."/>
            <person name="Kiss E."/>
            <person name="Kuo A."/>
            <person name="Drula E."/>
            <person name="Kohler A."/>
            <person name="Sanchez-Garcia M."/>
            <person name="Morin E."/>
            <person name="Andreopoulos B."/>
            <person name="Barry K.W."/>
            <person name="Bonito G."/>
            <person name="Buee M."/>
            <person name="Carver A."/>
            <person name="Chen C."/>
            <person name="Cichocki N."/>
            <person name="Clum A."/>
            <person name="Culley D."/>
            <person name="Crous P.W."/>
            <person name="Fauchery L."/>
            <person name="Girlanda M."/>
            <person name="Hayes R.D."/>
            <person name="Keri Z."/>
            <person name="LaButti K."/>
            <person name="Lipzen A."/>
            <person name="Lombard V."/>
            <person name="Magnuson J."/>
            <person name="Maillard F."/>
            <person name="Murat C."/>
            <person name="Nolan M."/>
            <person name="Ohm R.A."/>
            <person name="Pangilinan J."/>
            <person name="Pereira M.F."/>
            <person name="Perotto S."/>
            <person name="Peter M."/>
            <person name="Pfister S."/>
            <person name="Riley R."/>
            <person name="Sitrit Y."/>
            <person name="Stielow J.B."/>
            <person name="Szollosi G."/>
            <person name="Zifcakova L."/>
            <person name="Stursova M."/>
            <person name="Spatafora J.W."/>
            <person name="Tedersoo L."/>
            <person name="Vaario L.M."/>
            <person name="Yamada A."/>
            <person name="Yan M."/>
            <person name="Wang P."/>
            <person name="Xu J."/>
            <person name="Bruns T."/>
            <person name="Baldrian P."/>
            <person name="Vilgalys R."/>
            <person name="Dunand C."/>
            <person name="Henrissat B."/>
            <person name="Grigoriev I.V."/>
            <person name="Hibbett D."/>
            <person name="Nagy L.G."/>
            <person name="Martin F.M."/>
        </authorList>
    </citation>
    <scope>NUCLEOTIDE SEQUENCE</scope>
    <source>
        <strain evidence="1">UH-Tt-Lm1</strain>
    </source>
</reference>
<dbReference type="Proteomes" id="UP000736335">
    <property type="component" value="Unassembled WGS sequence"/>
</dbReference>